<keyword evidence="3" id="KW-1185">Reference proteome</keyword>
<organism evidence="2 3">
    <name type="scientific">Emiliania huxleyi (strain CCMP1516)</name>
    <dbReference type="NCBI Taxonomy" id="280463"/>
    <lineage>
        <taxon>Eukaryota</taxon>
        <taxon>Haptista</taxon>
        <taxon>Haptophyta</taxon>
        <taxon>Prymnesiophyceae</taxon>
        <taxon>Isochrysidales</taxon>
        <taxon>Noelaerhabdaceae</taxon>
        <taxon>Emiliania</taxon>
    </lineage>
</organism>
<evidence type="ECO:0008006" key="4">
    <source>
        <dbReference type="Google" id="ProtNLM"/>
    </source>
</evidence>
<reference evidence="3" key="1">
    <citation type="journal article" date="2013" name="Nature">
        <title>Pan genome of the phytoplankton Emiliania underpins its global distribution.</title>
        <authorList>
            <person name="Read B.A."/>
            <person name="Kegel J."/>
            <person name="Klute M.J."/>
            <person name="Kuo A."/>
            <person name="Lefebvre S.C."/>
            <person name="Maumus F."/>
            <person name="Mayer C."/>
            <person name="Miller J."/>
            <person name="Monier A."/>
            <person name="Salamov A."/>
            <person name="Young J."/>
            <person name="Aguilar M."/>
            <person name="Claverie J.M."/>
            <person name="Frickenhaus S."/>
            <person name="Gonzalez K."/>
            <person name="Herman E.K."/>
            <person name="Lin Y.C."/>
            <person name="Napier J."/>
            <person name="Ogata H."/>
            <person name="Sarno A.F."/>
            <person name="Shmutz J."/>
            <person name="Schroeder D."/>
            <person name="de Vargas C."/>
            <person name="Verret F."/>
            <person name="von Dassow P."/>
            <person name="Valentin K."/>
            <person name="Van de Peer Y."/>
            <person name="Wheeler G."/>
            <person name="Dacks J.B."/>
            <person name="Delwiche C.F."/>
            <person name="Dyhrman S.T."/>
            <person name="Glockner G."/>
            <person name="John U."/>
            <person name="Richards T."/>
            <person name="Worden A.Z."/>
            <person name="Zhang X."/>
            <person name="Grigoriev I.V."/>
            <person name="Allen A.E."/>
            <person name="Bidle K."/>
            <person name="Borodovsky M."/>
            <person name="Bowler C."/>
            <person name="Brownlee C."/>
            <person name="Cock J.M."/>
            <person name="Elias M."/>
            <person name="Gladyshev V.N."/>
            <person name="Groth M."/>
            <person name="Guda C."/>
            <person name="Hadaegh A."/>
            <person name="Iglesias-Rodriguez M.D."/>
            <person name="Jenkins J."/>
            <person name="Jones B.M."/>
            <person name="Lawson T."/>
            <person name="Leese F."/>
            <person name="Lindquist E."/>
            <person name="Lobanov A."/>
            <person name="Lomsadze A."/>
            <person name="Malik S.B."/>
            <person name="Marsh M.E."/>
            <person name="Mackinder L."/>
            <person name="Mock T."/>
            <person name="Mueller-Roeber B."/>
            <person name="Pagarete A."/>
            <person name="Parker M."/>
            <person name="Probert I."/>
            <person name="Quesneville H."/>
            <person name="Raines C."/>
            <person name="Rensing S.A."/>
            <person name="Riano-Pachon D.M."/>
            <person name="Richier S."/>
            <person name="Rokitta S."/>
            <person name="Shiraiwa Y."/>
            <person name="Soanes D.M."/>
            <person name="van der Giezen M."/>
            <person name="Wahlund T.M."/>
            <person name="Williams B."/>
            <person name="Wilson W."/>
            <person name="Wolfe G."/>
            <person name="Wurch L.L."/>
        </authorList>
    </citation>
    <scope>NUCLEOTIDE SEQUENCE</scope>
</reference>
<dbReference type="PaxDb" id="2903-EOD17771"/>
<sequence length="281" mass="28457">MLPLAPLLCAASLVKSPLQRALSAPRAVLVDIAQDPRLAPPSAFDLEELSTRCRDAGAAALVVPSDLLAAFAAEQATAASSYPGPLPLICQLQPSVGGGGSEAAGEAPQPLAEPSSLKLGELRALGAEGVMVRSSALEGGAALADLVSAAEAEALRVVVLAGRAGEADAVAGAGAVAVVCEGDAGDAESLAALREAGLERVYLEDACDGDLVQGAGRCCALIAAARSKQSRQWSGSMFGVSGDAPPERRNPLAWAQSKRQAREIMHDSASSRGLPPPKLRK</sequence>
<dbReference type="RefSeq" id="XP_005770200.1">
    <property type="nucleotide sequence ID" value="XM_005770143.1"/>
</dbReference>
<evidence type="ECO:0000313" key="2">
    <source>
        <dbReference type="EnsemblProtists" id="EOD17771"/>
    </source>
</evidence>
<protein>
    <recommendedName>
        <fullName evidence="4">Indole-3-glycerol-phosphate synthase</fullName>
    </recommendedName>
</protein>
<dbReference type="OMA" id="VYLEDAC"/>
<dbReference type="HOGENOM" id="CLU_991880_0_0_1"/>
<evidence type="ECO:0000256" key="1">
    <source>
        <dbReference type="SAM" id="MobiDB-lite"/>
    </source>
</evidence>
<dbReference type="AlphaFoldDB" id="A0A0D3J2N6"/>
<dbReference type="Proteomes" id="UP000013827">
    <property type="component" value="Unassembled WGS sequence"/>
</dbReference>
<dbReference type="KEGG" id="ehx:EMIHUDRAFT_209738"/>
<name>A0A0D3J2N6_EMIH1</name>
<reference evidence="2" key="2">
    <citation type="submission" date="2024-10" db="UniProtKB">
        <authorList>
            <consortium name="EnsemblProtists"/>
        </authorList>
    </citation>
    <scope>IDENTIFICATION</scope>
</reference>
<dbReference type="GeneID" id="17263979"/>
<accession>A0A0D3J2N6</accession>
<proteinExistence type="predicted"/>
<evidence type="ECO:0000313" key="3">
    <source>
        <dbReference type="Proteomes" id="UP000013827"/>
    </source>
</evidence>
<dbReference type="EnsemblProtists" id="EOD17771">
    <property type="protein sequence ID" value="EOD17771"/>
    <property type="gene ID" value="EMIHUDRAFT_209738"/>
</dbReference>
<feature type="region of interest" description="Disordered" evidence="1">
    <location>
        <begin position="234"/>
        <end position="281"/>
    </location>
</feature>